<accession>A0A6G0QPH4</accession>
<reference evidence="2 3" key="1">
    <citation type="submission" date="2018-09" db="EMBL/GenBank/DDBJ databases">
        <title>Genomic investigation of the strawberry pathogen Phytophthora fragariae indicates pathogenicity is determined by transcriptional variation in three key races.</title>
        <authorList>
            <person name="Adams T.M."/>
            <person name="Armitage A.D."/>
            <person name="Sobczyk M.K."/>
            <person name="Bates H.J."/>
            <person name="Dunwell J.M."/>
            <person name="Nellist C.F."/>
            <person name="Harrison R.J."/>
        </authorList>
    </citation>
    <scope>NUCLEOTIDE SEQUENCE [LARGE SCALE GENOMIC DNA]</scope>
    <source>
        <strain evidence="2 3">NOV-77</strain>
    </source>
</reference>
<evidence type="ECO:0000313" key="3">
    <source>
        <dbReference type="Proteomes" id="UP000486351"/>
    </source>
</evidence>
<sequence>MDNKAGFASMHLVQWTPGWATATFDQGPWINAFSVEQRLAVPSTVQGWWLDDVYFPRGEGWWEDTEVRITTELSRAESTVYWIAVYANTPGFDTVNRLGGQWLRAAASDGLPLWLGLRPDEIPARPDFQRANERLCNGEDYRGLVASDEPSAGNVEKAGDKTD</sequence>
<dbReference type="Proteomes" id="UP000486351">
    <property type="component" value="Unassembled WGS sequence"/>
</dbReference>
<name>A0A6G0QPH4_9STRA</name>
<organism evidence="2 3">
    <name type="scientific">Phytophthora fragariae</name>
    <dbReference type="NCBI Taxonomy" id="53985"/>
    <lineage>
        <taxon>Eukaryota</taxon>
        <taxon>Sar</taxon>
        <taxon>Stramenopiles</taxon>
        <taxon>Oomycota</taxon>
        <taxon>Peronosporomycetes</taxon>
        <taxon>Peronosporales</taxon>
        <taxon>Peronosporaceae</taxon>
        <taxon>Phytophthora</taxon>
    </lineage>
</organism>
<dbReference type="EMBL" id="QXFY01002530">
    <property type="protein sequence ID" value="KAE9296046.1"/>
    <property type="molecule type" value="Genomic_DNA"/>
</dbReference>
<feature type="region of interest" description="Disordered" evidence="1">
    <location>
        <begin position="143"/>
        <end position="163"/>
    </location>
</feature>
<evidence type="ECO:0000313" key="2">
    <source>
        <dbReference type="EMBL" id="KAE9296046.1"/>
    </source>
</evidence>
<proteinExistence type="predicted"/>
<gene>
    <name evidence="2" type="ORF">PF008_g24109</name>
</gene>
<dbReference type="AlphaFoldDB" id="A0A6G0QPH4"/>
<comment type="caution">
    <text evidence="2">The sequence shown here is derived from an EMBL/GenBank/DDBJ whole genome shotgun (WGS) entry which is preliminary data.</text>
</comment>
<evidence type="ECO:0000256" key="1">
    <source>
        <dbReference type="SAM" id="MobiDB-lite"/>
    </source>
</evidence>
<protein>
    <submittedName>
        <fullName evidence="2">Uncharacterized protein</fullName>
    </submittedName>
</protein>